<dbReference type="Pfam" id="PF00011">
    <property type="entry name" value="HSP20"/>
    <property type="match status" value="1"/>
</dbReference>
<organism evidence="4 5">
    <name type="scientific">Bifidobacterium pullorum subsp. saeculare</name>
    <dbReference type="NCBI Taxonomy" id="78257"/>
    <lineage>
        <taxon>Bacteria</taxon>
        <taxon>Bacillati</taxon>
        <taxon>Actinomycetota</taxon>
        <taxon>Actinomycetes</taxon>
        <taxon>Bifidobacteriales</taxon>
        <taxon>Bifidobacteriaceae</taxon>
        <taxon>Bifidobacterium</taxon>
    </lineage>
</organism>
<reference evidence="4" key="2">
    <citation type="journal article" date="2021" name="Sci. Rep.">
        <title>The distribution of antibiotic resistance genes in chicken gut microbiota commensals.</title>
        <authorList>
            <person name="Juricova H."/>
            <person name="Matiasovicova J."/>
            <person name="Kubasova T."/>
            <person name="Cejkova D."/>
            <person name="Rychlik I."/>
        </authorList>
    </citation>
    <scope>NUCLEOTIDE SEQUENCE</scope>
    <source>
        <strain evidence="4">An836</strain>
    </source>
</reference>
<dbReference type="Proteomes" id="UP000718821">
    <property type="component" value="Unassembled WGS sequence"/>
</dbReference>
<reference evidence="4" key="1">
    <citation type="submission" date="2020-08" db="EMBL/GenBank/DDBJ databases">
        <authorList>
            <person name="Cejkova D."/>
            <person name="Kubasova T."/>
            <person name="Jahodarova E."/>
            <person name="Rychlik I."/>
        </authorList>
    </citation>
    <scope>NUCLEOTIDE SEQUENCE</scope>
    <source>
        <strain evidence="4">An836</strain>
    </source>
</reference>
<evidence type="ECO:0000313" key="4">
    <source>
        <dbReference type="EMBL" id="MBM6700335.1"/>
    </source>
</evidence>
<dbReference type="AlphaFoldDB" id="A0A938WZA3"/>
<dbReference type="PROSITE" id="PS01031">
    <property type="entry name" value="SHSP"/>
    <property type="match status" value="1"/>
</dbReference>
<evidence type="ECO:0000256" key="1">
    <source>
        <dbReference type="PROSITE-ProRule" id="PRU00285"/>
    </source>
</evidence>
<dbReference type="RefSeq" id="WP_204469650.1">
    <property type="nucleotide sequence ID" value="NZ_JACLYU010000024.1"/>
</dbReference>
<dbReference type="InterPro" id="IPR031107">
    <property type="entry name" value="Small_HSP"/>
</dbReference>
<dbReference type="SUPFAM" id="SSF49764">
    <property type="entry name" value="HSP20-like chaperones"/>
    <property type="match status" value="1"/>
</dbReference>
<comment type="similarity">
    <text evidence="1 2">Belongs to the small heat shock protein (HSP20) family.</text>
</comment>
<dbReference type="Gene3D" id="2.60.40.790">
    <property type="match status" value="1"/>
</dbReference>
<dbReference type="EMBL" id="JACLYU010000024">
    <property type="protein sequence ID" value="MBM6700335.1"/>
    <property type="molecule type" value="Genomic_DNA"/>
</dbReference>
<evidence type="ECO:0000256" key="2">
    <source>
        <dbReference type="RuleBase" id="RU003616"/>
    </source>
</evidence>
<evidence type="ECO:0000313" key="5">
    <source>
        <dbReference type="Proteomes" id="UP000718821"/>
    </source>
</evidence>
<sequence>MAMFPALLNDGLFNDLFNDPFFAGVDTGTRAGANHAMSTALMSADVRETDKAYDVDIDMPGFKKDDINLELQNGYLTVSAHRDGSHDEKDKEGKWLRRERYAGSVSRSFYVGDDVKEGDIKASYKDGTLCVQIPKPETKPQVEAKHTIAIEG</sequence>
<dbReference type="InterPro" id="IPR008978">
    <property type="entry name" value="HSP20-like_chaperone"/>
</dbReference>
<keyword evidence="5" id="KW-1185">Reference proteome</keyword>
<dbReference type="InterPro" id="IPR002068">
    <property type="entry name" value="A-crystallin/Hsp20_dom"/>
</dbReference>
<protein>
    <submittedName>
        <fullName evidence="4">Hsp20/alpha crystallin family protein</fullName>
    </submittedName>
</protein>
<accession>A0A938WZA3</accession>
<name>A0A938WZA3_9BIFI</name>
<dbReference type="PANTHER" id="PTHR11527">
    <property type="entry name" value="HEAT-SHOCK PROTEIN 20 FAMILY MEMBER"/>
    <property type="match status" value="1"/>
</dbReference>
<dbReference type="CDD" id="cd06471">
    <property type="entry name" value="ACD_LpsHSP_like"/>
    <property type="match status" value="1"/>
</dbReference>
<feature type="domain" description="SHSP" evidence="3">
    <location>
        <begin position="35"/>
        <end position="151"/>
    </location>
</feature>
<gene>
    <name evidence="4" type="ORF">H7U32_08535</name>
</gene>
<evidence type="ECO:0000259" key="3">
    <source>
        <dbReference type="PROSITE" id="PS01031"/>
    </source>
</evidence>
<comment type="caution">
    <text evidence="4">The sequence shown here is derived from an EMBL/GenBank/DDBJ whole genome shotgun (WGS) entry which is preliminary data.</text>
</comment>
<proteinExistence type="inferred from homology"/>